<dbReference type="InterPro" id="IPR039564">
    <property type="entry name" value="Peptidase_C39-like"/>
</dbReference>
<feature type="signal peptide" evidence="1">
    <location>
        <begin position="1"/>
        <end position="25"/>
    </location>
</feature>
<name>A0A6H1PAQ6_PRIMG</name>
<gene>
    <name evidence="3" type="ORF">HFZ78_31140</name>
</gene>
<dbReference type="Pfam" id="PF13529">
    <property type="entry name" value="Peptidase_C39_2"/>
    <property type="match status" value="1"/>
</dbReference>
<organism evidence="3 4">
    <name type="scientific">Priestia megaterium</name>
    <name type="common">Bacillus megaterium</name>
    <dbReference type="NCBI Taxonomy" id="1404"/>
    <lineage>
        <taxon>Bacteria</taxon>
        <taxon>Bacillati</taxon>
        <taxon>Bacillota</taxon>
        <taxon>Bacilli</taxon>
        <taxon>Bacillales</taxon>
        <taxon>Bacillaceae</taxon>
        <taxon>Priestia</taxon>
    </lineage>
</organism>
<dbReference type="EMBL" id="CP051128">
    <property type="protein sequence ID" value="QIZ10633.1"/>
    <property type="molecule type" value="Genomic_DNA"/>
</dbReference>
<dbReference type="Gene3D" id="3.90.70.10">
    <property type="entry name" value="Cysteine proteinases"/>
    <property type="match status" value="1"/>
</dbReference>
<reference evidence="3 4" key="2">
    <citation type="submission" date="2020-04" db="EMBL/GenBank/DDBJ databases">
        <authorList>
            <person name="Fomenkov A."/>
            <person name="Anton B.P."/>
            <person name="Roberts R.J."/>
        </authorList>
    </citation>
    <scope>NUCLEOTIDE SEQUENCE [LARGE SCALE GENOMIC DNA]</scope>
    <source>
        <strain evidence="3 4">S2</strain>
    </source>
</reference>
<accession>A0A6H1PAQ6</accession>
<dbReference type="PANTHER" id="PTHR37806:SF1">
    <property type="entry name" value="PEPTIDASE C39-LIKE DOMAIN-CONTAINING PROTEIN"/>
    <property type="match status" value="1"/>
</dbReference>
<protein>
    <recommendedName>
        <fullName evidence="2">Peptidase C39-like domain-containing protein</fullName>
    </recommendedName>
</protein>
<evidence type="ECO:0000313" key="3">
    <source>
        <dbReference type="EMBL" id="QIZ10633.1"/>
    </source>
</evidence>
<feature type="chain" id="PRO_5026071482" description="Peptidase C39-like domain-containing protein" evidence="1">
    <location>
        <begin position="26"/>
        <end position="392"/>
    </location>
</feature>
<feature type="domain" description="Peptidase C39-like" evidence="2">
    <location>
        <begin position="234"/>
        <end position="365"/>
    </location>
</feature>
<proteinExistence type="predicted"/>
<dbReference type="AlphaFoldDB" id="A0A6H1PAQ6"/>
<keyword evidence="1" id="KW-0732">Signal</keyword>
<evidence type="ECO:0000259" key="2">
    <source>
        <dbReference type="Pfam" id="PF13529"/>
    </source>
</evidence>
<dbReference type="PANTHER" id="PTHR37806">
    <property type="entry name" value="LMO0724 PROTEIN"/>
    <property type="match status" value="1"/>
</dbReference>
<reference evidence="3 4" key="1">
    <citation type="submission" date="2020-04" db="EMBL/GenBank/DDBJ databases">
        <title>Genome-Wide Identification of 5-Methylcytosine Sites in Bacterial Genomes By High-Throughput Sequencing of MspJI Restriction Fragments.</title>
        <authorList>
            <person name="Wu V."/>
        </authorList>
    </citation>
    <scope>NUCLEOTIDE SEQUENCE [LARGE SCALE GENOMIC DNA]</scope>
    <source>
        <strain evidence="3 4">S2</strain>
    </source>
</reference>
<sequence>MSKKLSVSLLILVLLFPALGNYAHAISTTTPNKSTQKYVYYPDSVNGTQGNNTKYILYFDAYGYLSHAVLKEKGTQRILARYVYYPKTVYGTHGENIKYVLNFNASGYVTNAVLREKQTQRILSRYVYYPNTVYGSHGKNIKYVLNFNASGYVSNAILREKGTQRNLTRYEYYPNTVYGTHGKNIKFSYTLNNLGYVTQATQREKGTQRVLSWYQYLAKTVYGNHASKVSSLKLNVPLINQRPELPTGCEITAVTMMLQYKGVRVDKVTLAKKMPRHSSNPNLGYVGNPFTRSGWTIYPPALMGLVKNYAGSAKNLTGASNGTIEKQLVNNKPVVVLVSRMHGFSVHALVLTGFDQSNYYYNDCWTGEKNAKISKAEFNRLWGNQSKRAISY</sequence>
<evidence type="ECO:0000256" key="1">
    <source>
        <dbReference type="SAM" id="SignalP"/>
    </source>
</evidence>
<dbReference type="Proteomes" id="UP000501868">
    <property type="component" value="Chromosome"/>
</dbReference>
<evidence type="ECO:0000313" key="4">
    <source>
        <dbReference type="Proteomes" id="UP000501868"/>
    </source>
</evidence>